<proteinExistence type="predicted"/>
<dbReference type="Proteomes" id="UP000287168">
    <property type="component" value="Unassembled WGS sequence"/>
</dbReference>
<dbReference type="NCBIfam" id="TIGR03223">
    <property type="entry name" value="Phn_opern_protn"/>
    <property type="match status" value="1"/>
</dbReference>
<dbReference type="Gene3D" id="3.90.1140.10">
    <property type="entry name" value="Cyclic phosphodiesterase"/>
    <property type="match status" value="1"/>
</dbReference>
<accession>A0A3S3VX71</accession>
<evidence type="ECO:0000313" key="1">
    <source>
        <dbReference type="EMBL" id="RWY43665.1"/>
    </source>
</evidence>
<keyword evidence="2" id="KW-1185">Reference proteome</keyword>
<name>A0A3S3VX71_9RHOB</name>
<dbReference type="PIRSF" id="PIRSF033328">
    <property type="entry name" value="Phest_Mll4975"/>
    <property type="match status" value="1"/>
</dbReference>
<dbReference type="AlphaFoldDB" id="A0A3S3VX71"/>
<reference evidence="1 2" key="1">
    <citation type="journal article" date="2015" name="Int. J. Syst. Evol. Microbiol.">
        <title>Gemmobacter intermedius sp. nov., isolated from a white stork (Ciconia ciconia).</title>
        <authorList>
            <person name="Kampfer P."/>
            <person name="Jerzak L."/>
            <person name="Wilharm G."/>
            <person name="Golke J."/>
            <person name="Busse H.J."/>
            <person name="Glaeser S.P."/>
        </authorList>
    </citation>
    <scope>NUCLEOTIDE SEQUENCE [LARGE SCALE GENOMIC DNA]</scope>
    <source>
        <strain evidence="1 2">119/4</strain>
    </source>
</reference>
<dbReference type="OrthoDB" id="4954742at2"/>
<dbReference type="Pfam" id="PF06299">
    <property type="entry name" value="DUF1045"/>
    <property type="match status" value="1"/>
</dbReference>
<protein>
    <submittedName>
        <fullName evidence="1">DUF1045 domain-containing protein</fullName>
    </submittedName>
</protein>
<organism evidence="1 2">
    <name type="scientific">Falsigemmobacter intermedius</name>
    <dbReference type="NCBI Taxonomy" id="1553448"/>
    <lineage>
        <taxon>Bacteria</taxon>
        <taxon>Pseudomonadati</taxon>
        <taxon>Pseudomonadota</taxon>
        <taxon>Alphaproteobacteria</taxon>
        <taxon>Rhodobacterales</taxon>
        <taxon>Paracoccaceae</taxon>
        <taxon>Falsigemmobacter</taxon>
    </lineage>
</organism>
<dbReference type="RefSeq" id="WP_128486998.1">
    <property type="nucleotide sequence ID" value="NZ_JBHLXB010000008.1"/>
</dbReference>
<sequence length="231" mass="25364">MQGMKRYAVYYAPPAGEFASRAARWLGRDAEAGEMLPHPEAGFDVAALTAEPRRYGFHATLKPPFRLAEGCDIAGLHAALQDLAAGLAPVSLDGLTPARIGRFLALIPEGETAALQAFAAEIVTRLEPFRAALTPAEVARRRPDTLTPRQRELLAQYGYPYVLEEFRFHMTLTDGTPGAEQAMGFVQDWFAPVLPRPFEITEICLFGEPAEGPFRLLHRYPLSGASAARKR</sequence>
<dbReference type="EMBL" id="SBLC01000004">
    <property type="protein sequence ID" value="RWY43665.1"/>
    <property type="molecule type" value="Genomic_DNA"/>
</dbReference>
<dbReference type="InterPro" id="IPR009389">
    <property type="entry name" value="DUF1045"/>
</dbReference>
<evidence type="ECO:0000313" key="2">
    <source>
        <dbReference type="Proteomes" id="UP000287168"/>
    </source>
</evidence>
<comment type="caution">
    <text evidence="1">The sequence shown here is derived from an EMBL/GenBank/DDBJ whole genome shotgun (WGS) entry which is preliminary data.</text>
</comment>
<gene>
    <name evidence="1" type="ORF">EP867_04130</name>
</gene>